<feature type="region of interest" description="Disordered" evidence="4">
    <location>
        <begin position="1"/>
        <end position="25"/>
    </location>
</feature>
<dbReference type="OrthoDB" id="4726at2759"/>
<proteinExistence type="predicted"/>
<dbReference type="GO" id="GO:0008143">
    <property type="term" value="F:poly(A) binding"/>
    <property type="evidence" value="ECO:0007669"/>
    <property type="project" value="TreeGrafter"/>
</dbReference>
<keyword evidence="7" id="KW-1185">Reference proteome</keyword>
<evidence type="ECO:0000256" key="4">
    <source>
        <dbReference type="SAM" id="MobiDB-lite"/>
    </source>
</evidence>
<dbReference type="PANTHER" id="PTHR23236">
    <property type="entry name" value="EUKARYOTIC TRANSLATION INITIATION FACTOR 4B/4H"/>
    <property type="match status" value="1"/>
</dbReference>
<comment type="caution">
    <text evidence="6">The sequence shown here is derived from an EMBL/GenBank/DDBJ whole genome shotgun (WGS) entry which is preliminary data.</text>
</comment>
<name>A0A7J7DM00_TRIWF</name>
<dbReference type="PANTHER" id="PTHR23236:SF22">
    <property type="entry name" value="OS02G0757900 PROTEIN"/>
    <property type="match status" value="1"/>
</dbReference>
<accession>A0A7J7DM00</accession>
<dbReference type="InParanoid" id="A0A7J7DM00"/>
<reference evidence="6 7" key="1">
    <citation type="journal article" date="2020" name="Nat. Commun.">
        <title>Genome of Tripterygium wilfordii and identification of cytochrome P450 involved in triptolide biosynthesis.</title>
        <authorList>
            <person name="Tu L."/>
            <person name="Su P."/>
            <person name="Zhang Z."/>
            <person name="Gao L."/>
            <person name="Wang J."/>
            <person name="Hu T."/>
            <person name="Zhou J."/>
            <person name="Zhang Y."/>
            <person name="Zhao Y."/>
            <person name="Liu Y."/>
            <person name="Song Y."/>
            <person name="Tong Y."/>
            <person name="Lu Y."/>
            <person name="Yang J."/>
            <person name="Xu C."/>
            <person name="Jia M."/>
            <person name="Peters R.J."/>
            <person name="Huang L."/>
            <person name="Gao W."/>
        </authorList>
    </citation>
    <scope>NUCLEOTIDE SEQUENCE [LARGE SCALE GENOMIC DNA]</scope>
    <source>
        <strain evidence="7">cv. XIE 37</strain>
        <tissue evidence="6">Leaf</tissue>
    </source>
</reference>
<evidence type="ECO:0000256" key="3">
    <source>
        <dbReference type="SAM" id="Coils"/>
    </source>
</evidence>
<dbReference type="InterPro" id="IPR012677">
    <property type="entry name" value="Nucleotide-bd_a/b_plait_sf"/>
</dbReference>
<dbReference type="AlphaFoldDB" id="A0A7J7DM00"/>
<keyword evidence="3" id="KW-0175">Coiled coil</keyword>
<dbReference type="SMART" id="SM00360">
    <property type="entry name" value="RRM"/>
    <property type="match status" value="1"/>
</dbReference>
<feature type="coiled-coil region" evidence="3">
    <location>
        <begin position="35"/>
        <end position="69"/>
    </location>
</feature>
<dbReference type="EMBL" id="JAAARO010000005">
    <property type="protein sequence ID" value="KAF5747348.1"/>
    <property type="molecule type" value="Genomic_DNA"/>
</dbReference>
<gene>
    <name evidence="6" type="ORF">HS088_TW05G00069</name>
</gene>
<dbReference type="FunCoup" id="A0A7J7DM00">
    <property type="interactions" value="4764"/>
</dbReference>
<keyword evidence="1 2" id="KW-0694">RNA-binding</keyword>
<evidence type="ECO:0000259" key="5">
    <source>
        <dbReference type="PROSITE" id="PS50102"/>
    </source>
</evidence>
<dbReference type="CDD" id="cd12306">
    <property type="entry name" value="RRM_II_PABPs"/>
    <property type="match status" value="1"/>
</dbReference>
<dbReference type="InterPro" id="IPR035979">
    <property type="entry name" value="RBD_domain_sf"/>
</dbReference>
<evidence type="ECO:0000313" key="7">
    <source>
        <dbReference type="Proteomes" id="UP000593562"/>
    </source>
</evidence>
<sequence length="219" mass="25025">MEEEEHEVYGGEIPDMEGDMDPHSADVDMRAAEDDAVKAQELDEMKKRLKEMEEEAAALREMQVKVEKEMGAVQDPASAAANANKEEVDSRSVFVGNVDYSCTPEEVQQHFQSCGTVNRVTILTDKFGQPKGFAYVEFVEVEAVQEALVLNESELHGRQLKVSAKRTNVPGMKQYRARRFNPYAGYGFRRPYVPPYLYSPYGYGKVPRFRRPARYMPYY</sequence>
<evidence type="ECO:0000256" key="2">
    <source>
        <dbReference type="PROSITE-ProRule" id="PRU00176"/>
    </source>
</evidence>
<evidence type="ECO:0000256" key="1">
    <source>
        <dbReference type="ARBA" id="ARBA00022884"/>
    </source>
</evidence>
<evidence type="ECO:0000313" key="6">
    <source>
        <dbReference type="EMBL" id="KAF5747348.1"/>
    </source>
</evidence>
<dbReference type="Pfam" id="PF00076">
    <property type="entry name" value="RRM_1"/>
    <property type="match status" value="1"/>
</dbReference>
<dbReference type="PROSITE" id="PS50102">
    <property type="entry name" value="RRM"/>
    <property type="match status" value="1"/>
</dbReference>
<dbReference type="SUPFAM" id="SSF54928">
    <property type="entry name" value="RNA-binding domain, RBD"/>
    <property type="match status" value="1"/>
</dbReference>
<dbReference type="Gene3D" id="3.30.70.330">
    <property type="match status" value="1"/>
</dbReference>
<protein>
    <submittedName>
        <fullName evidence="6">Polyadenylate-binding protein 2-like isoform X1</fullName>
    </submittedName>
</protein>
<dbReference type="Proteomes" id="UP000593562">
    <property type="component" value="Unassembled WGS sequence"/>
</dbReference>
<organism evidence="6 7">
    <name type="scientific">Tripterygium wilfordii</name>
    <name type="common">Thunder God vine</name>
    <dbReference type="NCBI Taxonomy" id="458696"/>
    <lineage>
        <taxon>Eukaryota</taxon>
        <taxon>Viridiplantae</taxon>
        <taxon>Streptophyta</taxon>
        <taxon>Embryophyta</taxon>
        <taxon>Tracheophyta</taxon>
        <taxon>Spermatophyta</taxon>
        <taxon>Magnoliopsida</taxon>
        <taxon>eudicotyledons</taxon>
        <taxon>Gunneridae</taxon>
        <taxon>Pentapetalae</taxon>
        <taxon>rosids</taxon>
        <taxon>fabids</taxon>
        <taxon>Celastrales</taxon>
        <taxon>Celastraceae</taxon>
        <taxon>Tripterygium</taxon>
    </lineage>
</organism>
<feature type="domain" description="RRM" evidence="5">
    <location>
        <begin position="91"/>
        <end position="167"/>
    </location>
</feature>
<dbReference type="InterPro" id="IPR000504">
    <property type="entry name" value="RRM_dom"/>
</dbReference>